<reference evidence="2" key="1">
    <citation type="journal article" date="2011" name="PLoS Biol.">
        <title>Gene gain and loss during evolution of obligate parasitism in the white rust pathogen of Arabidopsis thaliana.</title>
        <authorList>
            <person name="Kemen E."/>
            <person name="Gardiner A."/>
            <person name="Schultz-Larsen T."/>
            <person name="Kemen A.C."/>
            <person name="Balmuth A.L."/>
            <person name="Robert-Seilaniantz A."/>
            <person name="Bailey K."/>
            <person name="Holub E."/>
            <person name="Studholme D.J."/>
            <person name="Maclean D."/>
            <person name="Jones J.D."/>
        </authorList>
    </citation>
    <scope>NUCLEOTIDE SEQUENCE</scope>
</reference>
<reference evidence="2" key="2">
    <citation type="submission" date="2011-02" db="EMBL/GenBank/DDBJ databases">
        <authorList>
            <person name="MacLean D."/>
        </authorList>
    </citation>
    <scope>NUCLEOTIDE SEQUENCE</scope>
</reference>
<evidence type="ECO:0000256" key="1">
    <source>
        <dbReference type="SAM" id="MobiDB-lite"/>
    </source>
</evidence>
<evidence type="ECO:0000313" key="2">
    <source>
        <dbReference type="EMBL" id="CCA24144.1"/>
    </source>
</evidence>
<feature type="region of interest" description="Disordered" evidence="1">
    <location>
        <begin position="1"/>
        <end position="32"/>
    </location>
</feature>
<dbReference type="AlphaFoldDB" id="F0WS26"/>
<dbReference type="HOGENOM" id="CLU_3128221_0_0_1"/>
<organism evidence="2">
    <name type="scientific">Albugo laibachii Nc14</name>
    <dbReference type="NCBI Taxonomy" id="890382"/>
    <lineage>
        <taxon>Eukaryota</taxon>
        <taxon>Sar</taxon>
        <taxon>Stramenopiles</taxon>
        <taxon>Oomycota</taxon>
        <taxon>Peronosporomycetes</taxon>
        <taxon>Albuginales</taxon>
        <taxon>Albuginaceae</taxon>
        <taxon>Albugo</taxon>
    </lineage>
</organism>
<name>F0WS26_9STRA</name>
<protein>
    <submittedName>
        <fullName evidence="2">AlNc14C223G9168 protein</fullName>
    </submittedName>
</protein>
<accession>F0WS26</accession>
<proteinExistence type="predicted"/>
<dbReference type="EMBL" id="FR824268">
    <property type="protein sequence ID" value="CCA24144.1"/>
    <property type="molecule type" value="Genomic_DNA"/>
</dbReference>
<sequence>MPVERSECHSHAAPTCGKGNARVQPRQGAGPENDQILSFFQRLAPGIPETLWL</sequence>
<feature type="compositionally biased region" description="Basic and acidic residues" evidence="1">
    <location>
        <begin position="1"/>
        <end position="10"/>
    </location>
</feature>
<gene>
    <name evidence="2" type="primary">AlNc14C223G9168</name>
    <name evidence="2" type="ORF">ALNC14_102880</name>
</gene>